<protein>
    <submittedName>
        <fullName evidence="1">Uncharacterized protein</fullName>
    </submittedName>
</protein>
<organism evidence="1 2">
    <name type="scientific">Dictyostelium firmibasis</name>
    <dbReference type="NCBI Taxonomy" id="79012"/>
    <lineage>
        <taxon>Eukaryota</taxon>
        <taxon>Amoebozoa</taxon>
        <taxon>Evosea</taxon>
        <taxon>Eumycetozoa</taxon>
        <taxon>Dictyostelia</taxon>
        <taxon>Dictyosteliales</taxon>
        <taxon>Dictyosteliaceae</taxon>
        <taxon>Dictyostelium</taxon>
    </lineage>
</organism>
<evidence type="ECO:0000313" key="2">
    <source>
        <dbReference type="Proteomes" id="UP001344447"/>
    </source>
</evidence>
<keyword evidence="2" id="KW-1185">Reference proteome</keyword>
<dbReference type="AlphaFoldDB" id="A0AAN7U580"/>
<dbReference type="EMBL" id="JAVFKY010000005">
    <property type="protein sequence ID" value="KAK5576693.1"/>
    <property type="molecule type" value="Genomic_DNA"/>
</dbReference>
<gene>
    <name evidence="1" type="ORF">RB653_007837</name>
</gene>
<comment type="caution">
    <text evidence="1">The sequence shown here is derived from an EMBL/GenBank/DDBJ whole genome shotgun (WGS) entry which is preliminary data.</text>
</comment>
<reference evidence="1 2" key="1">
    <citation type="submission" date="2023-11" db="EMBL/GenBank/DDBJ databases">
        <title>Dfirmibasis_genome.</title>
        <authorList>
            <person name="Edelbroek B."/>
            <person name="Kjellin J."/>
            <person name="Jerlstrom-Hultqvist J."/>
            <person name="Soderbom F."/>
        </authorList>
    </citation>
    <scope>NUCLEOTIDE SEQUENCE [LARGE SCALE GENOMIC DNA]</scope>
    <source>
        <strain evidence="1 2">TNS-C-14</strain>
    </source>
</reference>
<dbReference type="Proteomes" id="UP001344447">
    <property type="component" value="Unassembled WGS sequence"/>
</dbReference>
<accession>A0AAN7U580</accession>
<sequence length="334" mass="39425">MNIQIVEKLIKKSIKTRSFLGGFYNKYSINRYFSNSKSKISDIEQLILNDNLKNSNNNKILYSIESIIEKFPNKNDFQNYLNQTKPIGKQLYDFMILSRYSNDNDVNNSNYHNTFNKYLEEEILEKKYLIKSDDYEVSFDFILEFNSKSYRKFDNLFSILFNNNNSNNNNNINNNSYNNNNNNIEITSNQYSLFFDSIIKVQNKIQNDNTIRMSKEQEKTIDNLIIEIVDLYLNILKFDQIQLNINHYNKILEIYYNCSGNNINKSQLFKDTLDSIYLSFIKPDMETYMIAFPFISDTDSKLLLSKIKGDSTFKSGPNTYQLLSSQFDQLINKS</sequence>
<proteinExistence type="predicted"/>
<evidence type="ECO:0000313" key="1">
    <source>
        <dbReference type="EMBL" id="KAK5576693.1"/>
    </source>
</evidence>
<name>A0AAN7U580_9MYCE</name>